<reference evidence="2" key="1">
    <citation type="journal article" date="2016" name="Nature">
        <title>Genome evolution in the allotetraploid frog Xenopus laevis.</title>
        <authorList>
            <person name="Session A.M."/>
            <person name="Uno Y."/>
            <person name="Kwon T."/>
            <person name="Chapman J.A."/>
            <person name="Toyoda A."/>
            <person name="Takahashi S."/>
            <person name="Fukui A."/>
            <person name="Hikosaka A."/>
            <person name="Suzuki A."/>
            <person name="Kondo M."/>
            <person name="van Heeringen S.J."/>
            <person name="Quigley I."/>
            <person name="Heinz S."/>
            <person name="Ogino H."/>
            <person name="Ochi H."/>
            <person name="Hellsten U."/>
            <person name="Lyons J.B."/>
            <person name="Simakov O."/>
            <person name="Putnam N."/>
            <person name="Stites J."/>
            <person name="Kuroki Y."/>
            <person name="Tanaka T."/>
            <person name="Michiue T."/>
            <person name="Watanabe M."/>
            <person name="Bogdanovic O."/>
            <person name="Lister R."/>
            <person name="Georgiou G."/>
            <person name="Paranjpe S.S."/>
            <person name="van Kruijsbergen I."/>
            <person name="Shu S."/>
            <person name="Carlson J."/>
            <person name="Kinoshita T."/>
            <person name="Ohta Y."/>
            <person name="Mawaribuchi S."/>
            <person name="Jenkins J."/>
            <person name="Grimwood J."/>
            <person name="Schmutz J."/>
            <person name="Mitros T."/>
            <person name="Mozaffari S.V."/>
            <person name="Suzuki Y."/>
            <person name="Haramoto Y."/>
            <person name="Yamamoto T.S."/>
            <person name="Takagi C."/>
            <person name="Heald R."/>
            <person name="Miller K."/>
            <person name="Haudenschild C."/>
            <person name="Kitzman J."/>
            <person name="Nakayama T."/>
            <person name="Izutsu Y."/>
            <person name="Robert J."/>
            <person name="Fortriede J."/>
            <person name="Burns K."/>
            <person name="Lotay V."/>
            <person name="Karimi K."/>
            <person name="Yasuoka Y."/>
            <person name="Dichmann D.S."/>
            <person name="Flajnik M.F."/>
            <person name="Houston D.W."/>
            <person name="Shendure J."/>
            <person name="DuPasquier L."/>
            <person name="Vize P.D."/>
            <person name="Zorn A.M."/>
            <person name="Ito M."/>
            <person name="Marcotte E.M."/>
            <person name="Wallingford J.B."/>
            <person name="Ito Y."/>
            <person name="Asashima M."/>
            <person name="Ueno N."/>
            <person name="Matsuda Y."/>
            <person name="Veenstra G.J."/>
            <person name="Fujiyama A."/>
            <person name="Harland R.M."/>
            <person name="Taira M."/>
            <person name="Rokhsar D.S."/>
        </authorList>
    </citation>
    <scope>NUCLEOTIDE SEQUENCE [LARGE SCALE GENOMIC DNA]</scope>
    <source>
        <strain evidence="2">J</strain>
    </source>
</reference>
<dbReference type="Proteomes" id="UP000694892">
    <property type="component" value="Chromosome 7L"/>
</dbReference>
<dbReference type="AlphaFoldDB" id="A0A974HCM0"/>
<evidence type="ECO:0000313" key="1">
    <source>
        <dbReference type="EMBL" id="OCT73069.1"/>
    </source>
</evidence>
<name>A0A974HCM0_XENLA</name>
<proteinExistence type="predicted"/>
<organism evidence="1 2">
    <name type="scientific">Xenopus laevis</name>
    <name type="common">African clawed frog</name>
    <dbReference type="NCBI Taxonomy" id="8355"/>
    <lineage>
        <taxon>Eukaryota</taxon>
        <taxon>Metazoa</taxon>
        <taxon>Chordata</taxon>
        <taxon>Craniata</taxon>
        <taxon>Vertebrata</taxon>
        <taxon>Euteleostomi</taxon>
        <taxon>Amphibia</taxon>
        <taxon>Batrachia</taxon>
        <taxon>Anura</taxon>
        <taxon>Pipoidea</taxon>
        <taxon>Pipidae</taxon>
        <taxon>Xenopodinae</taxon>
        <taxon>Xenopus</taxon>
        <taxon>Xenopus</taxon>
    </lineage>
</organism>
<accession>A0A974HCM0</accession>
<evidence type="ECO:0000313" key="2">
    <source>
        <dbReference type="Proteomes" id="UP000694892"/>
    </source>
</evidence>
<protein>
    <submittedName>
        <fullName evidence="1">Uncharacterized protein</fullName>
    </submittedName>
</protein>
<sequence length="126" mass="14579">MSFFFRGWPRFPARLVTVSKVRLGVVCSRKYDTLLGIPRSKACYFWAIRFMACANSRMFVLDKRQRYGGVLIDPPPPPTQAIFICPRLMTEGSERISDKVHNPGVLLFCVRFWSMVWTIHCNNCSL</sequence>
<gene>
    <name evidence="1" type="ORF">XELAEV_18036048mg</name>
</gene>
<dbReference type="EMBL" id="CM004478">
    <property type="protein sequence ID" value="OCT73069.1"/>
    <property type="molecule type" value="Genomic_DNA"/>
</dbReference>